<organism evidence="1 2">
    <name type="scientific">Jimgerdemannia flammicorona</name>
    <dbReference type="NCBI Taxonomy" id="994334"/>
    <lineage>
        <taxon>Eukaryota</taxon>
        <taxon>Fungi</taxon>
        <taxon>Fungi incertae sedis</taxon>
        <taxon>Mucoromycota</taxon>
        <taxon>Mucoromycotina</taxon>
        <taxon>Endogonomycetes</taxon>
        <taxon>Endogonales</taxon>
        <taxon>Endogonaceae</taxon>
        <taxon>Jimgerdemannia</taxon>
    </lineage>
</organism>
<dbReference type="AlphaFoldDB" id="A0A433AVJ7"/>
<dbReference type="Gene3D" id="2.60.120.620">
    <property type="entry name" value="q2cbj1_9rhob like domain"/>
    <property type="match status" value="1"/>
</dbReference>
<dbReference type="OrthoDB" id="27483at2759"/>
<evidence type="ECO:0000313" key="1">
    <source>
        <dbReference type="EMBL" id="RUP06739.1"/>
    </source>
</evidence>
<sequence length="376" mass="42168">MTNDYREEIESMLNSIKHAGSYVHGGPVKFVCNPGLDVNSIGPIGLPLSKQQAEAIITQCSLTPFGWKADTILDTTVWNTWQLDPSQFSLNNAEWQDCIDMLIKEASIQLGLMERGGHGWDHVVMLPSDYEGGQLIVKHDGNESVFDFRGKKGQYTTNFVAFYADCLHEIHPVTKAIDIFTCWGFDTAGPAKIAYILKHKYTEAGVSFDNLKNHDRVAIQLLQQAANVTSIDILLAKISCYESGGTEDYGCDPYKLSSFLNFISEEDTEVEYKLTHWVAADEKKIMFGELTVDNPEELIPENALEGGKPDDEEIKVMGNEGTTLEQWYHAMMVVLWPSKNMYRVKCEGKVEDCIKALEKEMDVEAMHAFAQAIVES</sequence>
<protein>
    <submittedName>
        <fullName evidence="1">Uncharacterized protein</fullName>
    </submittedName>
</protein>
<name>A0A433AVJ7_9FUNG</name>
<comment type="caution">
    <text evidence="1">The sequence shown here is derived from an EMBL/GenBank/DDBJ whole genome shotgun (WGS) entry which is preliminary data.</text>
</comment>
<dbReference type="EMBL" id="RBNI01016768">
    <property type="protein sequence ID" value="RUP06739.1"/>
    <property type="molecule type" value="Genomic_DNA"/>
</dbReference>
<dbReference type="PANTHER" id="PTHR33099">
    <property type="entry name" value="FE2OG DIOXYGENASE DOMAIN-CONTAINING PROTEIN"/>
    <property type="match status" value="1"/>
</dbReference>
<evidence type="ECO:0000313" key="2">
    <source>
        <dbReference type="Proteomes" id="UP000268093"/>
    </source>
</evidence>
<keyword evidence="2" id="KW-1185">Reference proteome</keyword>
<dbReference type="PANTHER" id="PTHR33099:SF7">
    <property type="entry name" value="MYND-TYPE DOMAIN-CONTAINING PROTEIN"/>
    <property type="match status" value="1"/>
</dbReference>
<gene>
    <name evidence="1" type="ORF">BC936DRAFT_140296</name>
</gene>
<feature type="non-terminal residue" evidence="1">
    <location>
        <position position="376"/>
    </location>
</feature>
<dbReference type="Proteomes" id="UP000268093">
    <property type="component" value="Unassembled WGS sequence"/>
</dbReference>
<reference evidence="1 2" key="1">
    <citation type="journal article" date="2018" name="New Phytol.">
        <title>Phylogenomics of Endogonaceae and evolution of mycorrhizas within Mucoromycota.</title>
        <authorList>
            <person name="Chang Y."/>
            <person name="Desiro A."/>
            <person name="Na H."/>
            <person name="Sandor L."/>
            <person name="Lipzen A."/>
            <person name="Clum A."/>
            <person name="Barry K."/>
            <person name="Grigoriev I.V."/>
            <person name="Martin F.M."/>
            <person name="Stajich J.E."/>
            <person name="Smith M.E."/>
            <person name="Bonito G."/>
            <person name="Spatafora J.W."/>
        </authorList>
    </citation>
    <scope>NUCLEOTIDE SEQUENCE [LARGE SCALE GENOMIC DNA]</scope>
    <source>
        <strain evidence="1 2">GMNB39</strain>
    </source>
</reference>
<proteinExistence type="predicted"/>
<accession>A0A433AVJ7</accession>